<dbReference type="InterPro" id="IPR001296">
    <property type="entry name" value="Glyco_trans_1"/>
</dbReference>
<name>A0A0F8UPM3_9EURO</name>
<organism evidence="7 8">
    <name type="scientific">Aspergillus ochraceoroseus</name>
    <dbReference type="NCBI Taxonomy" id="138278"/>
    <lineage>
        <taxon>Eukaryota</taxon>
        <taxon>Fungi</taxon>
        <taxon>Dikarya</taxon>
        <taxon>Ascomycota</taxon>
        <taxon>Pezizomycotina</taxon>
        <taxon>Eurotiomycetes</taxon>
        <taxon>Eurotiomycetidae</taxon>
        <taxon>Eurotiales</taxon>
        <taxon>Aspergillaceae</taxon>
        <taxon>Aspergillus</taxon>
        <taxon>Aspergillus subgen. Nidulantes</taxon>
    </lineage>
</organism>
<dbReference type="EMBL" id="JYKN01001209">
    <property type="protein sequence ID" value="KKK21448.1"/>
    <property type="molecule type" value="Genomic_DNA"/>
</dbReference>
<keyword evidence="4" id="KW-0119">Carbohydrate metabolism</keyword>
<proteinExistence type="predicted"/>
<dbReference type="OrthoDB" id="937291at2759"/>
<keyword evidence="8" id="KW-1185">Reference proteome</keyword>
<dbReference type="PANTHER" id="PTHR47779:SF2">
    <property type="entry name" value="SHOCK TREHALOSE SYNTHASE, PUTATIVE (AFU_ORTHOLOGUE AFUA_5G14780)-RELATED"/>
    <property type="match status" value="1"/>
</dbReference>
<dbReference type="Pfam" id="PF00534">
    <property type="entry name" value="Glycos_transf_1"/>
    <property type="match status" value="1"/>
</dbReference>
<dbReference type="AlphaFoldDB" id="A0A0F8UPM3"/>
<dbReference type="Gene3D" id="3.40.50.2000">
    <property type="entry name" value="Glycogen Phosphorylase B"/>
    <property type="match status" value="2"/>
</dbReference>
<dbReference type="PANTHER" id="PTHR47779">
    <property type="entry name" value="SYNTHASE (CCG-9), PUTATIVE (AFU_ORTHOLOGUE AFUA_3G12100)-RELATED"/>
    <property type="match status" value="1"/>
</dbReference>
<dbReference type="Proteomes" id="UP000034947">
    <property type="component" value="Unassembled WGS sequence"/>
</dbReference>
<comment type="subunit">
    <text evidence="1">Homodimer.</text>
</comment>
<gene>
    <name evidence="7" type="ORF">AOCH_000128</name>
</gene>
<dbReference type="Pfam" id="PF21269">
    <property type="entry name" value="TreT_GT1"/>
    <property type="match status" value="1"/>
</dbReference>
<dbReference type="InterPro" id="IPR049438">
    <property type="entry name" value="TreT_GT1"/>
</dbReference>
<keyword evidence="3" id="KW-0328">Glycosyltransferase</keyword>
<evidence type="ECO:0000259" key="5">
    <source>
        <dbReference type="Pfam" id="PF00534"/>
    </source>
</evidence>
<sequence length="653" mass="73976">MNLWTEPPSNIVYAGISEPFTEDSGTRFAIVVRNCVELVGFFECRLPRANFQGPSTAVPELILMELVHYRDLYNEKFAGVAFPEALAQECPSLTLKLWKEFDAVPLVIDRKPHHRTQADQGETATFLGWEQKQMDEQADSMARKCIRSFGIGHVPLTHLDMHGRVEVDNDFRIHLADATDYQLTAENRTWDIVQRYANELKVRHVKVAFFGATPQSRPDVHGRYPLMRLSHCLGIDFNWYVPRPRPELLHIIRKMQDILQGVGGADEQLTTDEELRILEWVYTTAKRYWLNQGGPLRPIAEGGADVIVIDDGILSPLALISKQEDPTRPVVFENRLHIQEERVLNPASPQYQAWDFLRARLKHVDLLVCQEPREFCPSLMPEKKVGFVTAAVDQLDGLNKPMSDWDISFYGREFSSLCRINGRPTINYPTVEQYILHLAQLIPNEGTMSLLNAYKRFYHECKTGIPNLVVPKLLICHYRSPNNRESAPIYRDLVQHIKTNMQDLMSLISFVQIRPPDQLWNTIISRAMVVVQLGDSEGIPEILLSAVQKEKPVIASRNSGYLSFLRTKVNALLVGEEDIEAISRYLIGLASDSANCRHMGQQAPKKLSDETTTVGNAVNWLYITSKLSRGEAVEPSGGFIFTLAQQGAGMTVS</sequence>
<accession>A0A0F8UPM3</accession>
<feature type="domain" description="Glycosyl transferase family 1" evidence="5">
    <location>
        <begin position="515"/>
        <end position="605"/>
    </location>
</feature>
<feature type="domain" description="Trehalose synthase N-terminal" evidence="6">
    <location>
        <begin position="226"/>
        <end position="371"/>
    </location>
</feature>
<evidence type="ECO:0000256" key="3">
    <source>
        <dbReference type="ARBA" id="ARBA00022676"/>
    </source>
</evidence>
<dbReference type="GO" id="GO:0006006">
    <property type="term" value="P:glucose metabolic process"/>
    <property type="evidence" value="ECO:0007669"/>
    <property type="project" value="UniProtKB-KW"/>
</dbReference>
<comment type="caution">
    <text evidence="7">The sequence shown here is derived from an EMBL/GenBank/DDBJ whole genome shotgun (WGS) entry which is preliminary data.</text>
</comment>
<keyword evidence="2" id="KW-0313">Glucose metabolism</keyword>
<keyword evidence="3" id="KW-0808">Transferase</keyword>
<dbReference type="InterPro" id="IPR052078">
    <property type="entry name" value="Trehalose_Metab_GTase"/>
</dbReference>
<evidence type="ECO:0000256" key="2">
    <source>
        <dbReference type="ARBA" id="ARBA00022526"/>
    </source>
</evidence>
<dbReference type="SUPFAM" id="SSF53756">
    <property type="entry name" value="UDP-Glycosyltransferase/glycogen phosphorylase"/>
    <property type="match status" value="1"/>
</dbReference>
<dbReference type="VEuPathDB" id="FungiDB:P175DRAFT_0536663"/>
<evidence type="ECO:0000256" key="1">
    <source>
        <dbReference type="ARBA" id="ARBA00011738"/>
    </source>
</evidence>
<evidence type="ECO:0000313" key="7">
    <source>
        <dbReference type="EMBL" id="KKK21448.1"/>
    </source>
</evidence>
<dbReference type="GO" id="GO:0016757">
    <property type="term" value="F:glycosyltransferase activity"/>
    <property type="evidence" value="ECO:0007669"/>
    <property type="project" value="UniProtKB-KW"/>
</dbReference>
<evidence type="ECO:0000256" key="4">
    <source>
        <dbReference type="ARBA" id="ARBA00023277"/>
    </source>
</evidence>
<protein>
    <submittedName>
        <fullName evidence="7">Uncharacterized protein</fullName>
    </submittedName>
</protein>
<evidence type="ECO:0000259" key="6">
    <source>
        <dbReference type="Pfam" id="PF21269"/>
    </source>
</evidence>
<reference evidence="7 8" key="1">
    <citation type="submission" date="2015-02" db="EMBL/GenBank/DDBJ databases">
        <title>Draft Genome Sequences of Two Closely-Related Aflatoxigenic Aspergillus Species Obtained from the Cote d'Ivoire.</title>
        <authorList>
            <person name="Moore G.G."/>
            <person name="Beltz S.B."/>
            <person name="Mack B.M."/>
        </authorList>
    </citation>
    <scope>NUCLEOTIDE SEQUENCE [LARGE SCALE GENOMIC DNA]</scope>
    <source>
        <strain evidence="7 8">SRRC1432</strain>
    </source>
</reference>
<evidence type="ECO:0000313" key="8">
    <source>
        <dbReference type="Proteomes" id="UP000034947"/>
    </source>
</evidence>